<protein>
    <recommendedName>
        <fullName evidence="2 3">GTP cyclohydrolase III</fullName>
        <ecNumber evidence="2 3">3.5.4.29</ecNumber>
    </recommendedName>
</protein>
<dbReference type="HAMAP" id="MF_00608">
    <property type="entry name" value="GTP_cyclohydro_3"/>
    <property type="match status" value="1"/>
</dbReference>
<dbReference type="RefSeq" id="WP_015020712.1">
    <property type="nucleotide sequence ID" value="NC_018719.1"/>
</dbReference>
<gene>
    <name evidence="2 5" type="primary">gch3</name>
    <name evidence="5" type="ordered locus">Ngar_c32640</name>
</gene>
<evidence type="ECO:0000313" key="5">
    <source>
        <dbReference type="EMBL" id="AFU60179.1"/>
    </source>
</evidence>
<dbReference type="FunCoup" id="K0INY4">
    <property type="interactions" value="8"/>
</dbReference>
<dbReference type="InterPro" id="IPR000160">
    <property type="entry name" value="GGDEF_dom"/>
</dbReference>
<dbReference type="Gene3D" id="3.30.70.270">
    <property type="match status" value="1"/>
</dbReference>
<dbReference type="OrthoDB" id="25211at2157"/>
<dbReference type="InterPro" id="IPR043128">
    <property type="entry name" value="Rev_trsase/Diguanyl_cyclase"/>
</dbReference>
<dbReference type="PIRSF" id="PIRSF009265">
    <property type="entry name" value="GTP_cyclohydro_3"/>
    <property type="match status" value="1"/>
</dbReference>
<sequence>MIQLTIIRIEGYGPWTVTLGSDREAQLQMLQAKIYHDVQRLFSEKNCIVFFNRFDEYFAITNGLDALDHKEIQRELAELYNDLKMSMAIGAGKTAFEANLNAYNARKEGRMLDNEARIFGNALDDADMAQIMHIDVDSSTKVGDRLSPYEITALVMKIYSRLAEEFLKRNALTFFLGGDNFMVISNGVTKEQTDAVIKKVTAGIDIKLNCGIGIGKTGRMAAEGATKALDTIRDLRKQGKIQPIYEIRCL</sequence>
<dbReference type="GO" id="GO:0043740">
    <property type="term" value="F:GTP cyclohydrolase IIa activity"/>
    <property type="evidence" value="ECO:0007669"/>
    <property type="project" value="UniProtKB-UniRule"/>
</dbReference>
<dbReference type="KEGG" id="nga:Ngar_c32640"/>
<dbReference type="HOGENOM" id="CLU_080076_0_0_2"/>
<comment type="similarity">
    <text evidence="2 3">Belongs to the archaeal-type GTP cyclohydrolase family.</text>
</comment>
<keyword evidence="2" id="KW-0547">Nucleotide-binding</keyword>
<reference evidence="5 6" key="1">
    <citation type="journal article" date="2012" name="Environ. Microbiol.">
        <title>The genome of the ammonia-oxidizing Candidatus Nitrososphaera gargensis: insights into metabolic versatility and environmental adaptations.</title>
        <authorList>
            <person name="Spang A."/>
            <person name="Poehlein A."/>
            <person name="Offre P."/>
            <person name="Zumbragel S."/>
            <person name="Haider S."/>
            <person name="Rychlik N."/>
            <person name="Nowka B."/>
            <person name="Schmeisser C."/>
            <person name="Lebedeva E.V."/>
            <person name="Rattei T."/>
            <person name="Bohm C."/>
            <person name="Schmid M."/>
            <person name="Galushko A."/>
            <person name="Hatzenpichler R."/>
            <person name="Weinmaier T."/>
            <person name="Daniel R."/>
            <person name="Schleper C."/>
            <person name="Spieck E."/>
            <person name="Streit W."/>
            <person name="Wagner M."/>
        </authorList>
    </citation>
    <scope>NUCLEOTIDE SEQUENCE [LARGE SCALE GENOMIC DNA]</scope>
    <source>
        <strain evidence="6">Ga9.2</strain>
    </source>
</reference>
<evidence type="ECO:0000256" key="2">
    <source>
        <dbReference type="HAMAP-Rule" id="MF_00608"/>
    </source>
</evidence>
<dbReference type="PROSITE" id="PS50887">
    <property type="entry name" value="GGDEF"/>
    <property type="match status" value="1"/>
</dbReference>
<dbReference type="PANTHER" id="PTHR42202:SF1">
    <property type="entry name" value="GTP CYCLOHYDROLASE III"/>
    <property type="match status" value="1"/>
</dbReference>
<proteinExistence type="inferred from homology"/>
<dbReference type="Gene3D" id="3.30.70.1230">
    <property type="entry name" value="Nucleotide cyclase"/>
    <property type="match status" value="1"/>
</dbReference>
<dbReference type="Proteomes" id="UP000008037">
    <property type="component" value="Chromosome"/>
</dbReference>
<dbReference type="GeneID" id="13797074"/>
<dbReference type="GO" id="GO:0005525">
    <property type="term" value="F:GTP binding"/>
    <property type="evidence" value="ECO:0007669"/>
    <property type="project" value="UniProtKB-KW"/>
</dbReference>
<organism evidence="5 6">
    <name type="scientific">Nitrososphaera gargensis (strain Ga9.2)</name>
    <dbReference type="NCBI Taxonomy" id="1237085"/>
    <lineage>
        <taxon>Archaea</taxon>
        <taxon>Nitrososphaerota</taxon>
        <taxon>Nitrososphaeria</taxon>
        <taxon>Nitrososphaerales</taxon>
        <taxon>Nitrososphaeraceae</taxon>
        <taxon>Nitrososphaera</taxon>
    </lineage>
</organism>
<feature type="domain" description="GGDEF" evidence="4">
    <location>
        <begin position="127"/>
        <end position="248"/>
    </location>
</feature>
<dbReference type="InterPro" id="IPR029787">
    <property type="entry name" value="Nucleotide_cyclase"/>
</dbReference>
<comment type="function">
    <text evidence="2 3">Catalyzes the formation of 2-amino-5-formylamino-6-ribofuranosylamino-4(3H)-pyrimidinone ribonucleotide monophosphate and inorganic phosphate from GTP. Also has an independent pyrophosphate phosphohydrolase activity.</text>
</comment>
<dbReference type="STRING" id="1237085.Ngar_c32640"/>
<keyword evidence="1 2" id="KW-0378">Hydrolase</keyword>
<dbReference type="EMBL" id="CP002408">
    <property type="protein sequence ID" value="AFU60179.1"/>
    <property type="molecule type" value="Genomic_DNA"/>
</dbReference>
<dbReference type="SUPFAM" id="SSF55073">
    <property type="entry name" value="Nucleotide cyclase"/>
    <property type="match status" value="1"/>
</dbReference>
<dbReference type="EC" id="3.5.4.29" evidence="2 3"/>
<accession>K0INY4</accession>
<name>K0INY4_NITGG</name>
<comment type="catalytic activity">
    <reaction evidence="2 3">
        <text>GTP + 3 H2O = 2-amino-5-formylamino-6-(5-phospho-D-ribosylamino)pyrimidin-4(3H)-one + 2 phosphate + 2 H(+)</text>
        <dbReference type="Rhea" id="RHEA:22468"/>
        <dbReference type="ChEBI" id="CHEBI:15377"/>
        <dbReference type="ChEBI" id="CHEBI:15378"/>
        <dbReference type="ChEBI" id="CHEBI:37565"/>
        <dbReference type="ChEBI" id="CHEBI:43474"/>
        <dbReference type="ChEBI" id="CHEBI:57258"/>
        <dbReference type="EC" id="3.5.4.29"/>
    </reaction>
</comment>
<dbReference type="InParanoid" id="K0INY4"/>
<dbReference type="PANTHER" id="PTHR42202">
    <property type="entry name" value="GTP CYCLOHYDROLASE III"/>
    <property type="match status" value="1"/>
</dbReference>
<keyword evidence="2" id="KW-0342">GTP-binding</keyword>
<evidence type="ECO:0000256" key="1">
    <source>
        <dbReference type="ARBA" id="ARBA00022801"/>
    </source>
</evidence>
<evidence type="ECO:0000256" key="3">
    <source>
        <dbReference type="PIRNR" id="PIRNR009265"/>
    </source>
</evidence>
<dbReference type="Pfam" id="PF05165">
    <property type="entry name" value="GCH_III"/>
    <property type="match status" value="1"/>
</dbReference>
<evidence type="ECO:0000313" key="6">
    <source>
        <dbReference type="Proteomes" id="UP000008037"/>
    </source>
</evidence>
<dbReference type="AlphaFoldDB" id="K0INY4"/>
<dbReference type="InterPro" id="IPR007839">
    <property type="entry name" value="GTP_CycHdrlase_3"/>
</dbReference>
<keyword evidence="6" id="KW-1185">Reference proteome</keyword>
<evidence type="ECO:0000259" key="4">
    <source>
        <dbReference type="PROSITE" id="PS50887"/>
    </source>
</evidence>